<sequence length="132" mass="15016">MEDNPWREGKEHVKAIALRSSKVFCSPEIPSLKDEFVSFLNLFKTSNVNLPLIELIEKVPKHTNFLNEMVARRKKVKVGEEVNLSASCNVIISKQVPQKLKDLRSFTILIKLSSIHFNRAQCNLGANINLMP</sequence>
<dbReference type="Proteomes" id="UP000325315">
    <property type="component" value="Unassembled WGS sequence"/>
</dbReference>
<dbReference type="OrthoDB" id="696150at2759"/>
<keyword evidence="2" id="KW-1185">Reference proteome</keyword>
<reference evidence="2" key="1">
    <citation type="journal article" date="2019" name="Plant Biotechnol. J.">
        <title>Genome sequencing of the Australian wild diploid species Gossypium australe highlights disease resistance and delayed gland morphogenesis.</title>
        <authorList>
            <person name="Cai Y."/>
            <person name="Cai X."/>
            <person name="Wang Q."/>
            <person name="Wang P."/>
            <person name="Zhang Y."/>
            <person name="Cai C."/>
            <person name="Xu Y."/>
            <person name="Wang K."/>
            <person name="Zhou Z."/>
            <person name="Wang C."/>
            <person name="Geng S."/>
            <person name="Li B."/>
            <person name="Dong Q."/>
            <person name="Hou Y."/>
            <person name="Wang H."/>
            <person name="Ai P."/>
            <person name="Liu Z."/>
            <person name="Yi F."/>
            <person name="Sun M."/>
            <person name="An G."/>
            <person name="Cheng J."/>
            <person name="Zhang Y."/>
            <person name="Shi Q."/>
            <person name="Xie Y."/>
            <person name="Shi X."/>
            <person name="Chang Y."/>
            <person name="Huang F."/>
            <person name="Chen Y."/>
            <person name="Hong S."/>
            <person name="Mi L."/>
            <person name="Sun Q."/>
            <person name="Zhang L."/>
            <person name="Zhou B."/>
            <person name="Peng R."/>
            <person name="Zhang X."/>
            <person name="Liu F."/>
        </authorList>
    </citation>
    <scope>NUCLEOTIDE SEQUENCE [LARGE SCALE GENOMIC DNA]</scope>
    <source>
        <strain evidence="2">cv. PA1801</strain>
    </source>
</reference>
<evidence type="ECO:0000313" key="2">
    <source>
        <dbReference type="Proteomes" id="UP000325315"/>
    </source>
</evidence>
<name>A0A5B6UZR1_9ROSI</name>
<evidence type="ECO:0000313" key="1">
    <source>
        <dbReference type="EMBL" id="KAA3461295.1"/>
    </source>
</evidence>
<dbReference type="PANTHER" id="PTHR33067">
    <property type="entry name" value="RNA-DIRECTED DNA POLYMERASE-RELATED"/>
    <property type="match status" value="1"/>
</dbReference>
<dbReference type="AlphaFoldDB" id="A0A5B6UZR1"/>
<proteinExistence type="predicted"/>
<protein>
    <submittedName>
        <fullName evidence="1">Transposon Ty3-I Gag-Pol polyprotein</fullName>
    </submittedName>
</protein>
<organism evidence="1 2">
    <name type="scientific">Gossypium australe</name>
    <dbReference type="NCBI Taxonomy" id="47621"/>
    <lineage>
        <taxon>Eukaryota</taxon>
        <taxon>Viridiplantae</taxon>
        <taxon>Streptophyta</taxon>
        <taxon>Embryophyta</taxon>
        <taxon>Tracheophyta</taxon>
        <taxon>Spermatophyta</taxon>
        <taxon>Magnoliopsida</taxon>
        <taxon>eudicotyledons</taxon>
        <taxon>Gunneridae</taxon>
        <taxon>Pentapetalae</taxon>
        <taxon>rosids</taxon>
        <taxon>malvids</taxon>
        <taxon>Malvales</taxon>
        <taxon>Malvaceae</taxon>
        <taxon>Malvoideae</taxon>
        <taxon>Gossypium</taxon>
    </lineage>
</organism>
<dbReference type="EMBL" id="SMMG02000009">
    <property type="protein sequence ID" value="KAA3461295.1"/>
    <property type="molecule type" value="Genomic_DNA"/>
</dbReference>
<accession>A0A5B6UZR1</accession>
<gene>
    <name evidence="1" type="ORF">EPI10_027873</name>
</gene>
<comment type="caution">
    <text evidence="1">The sequence shown here is derived from an EMBL/GenBank/DDBJ whole genome shotgun (WGS) entry which is preliminary data.</text>
</comment>
<dbReference type="PANTHER" id="PTHR33067:SF31">
    <property type="entry name" value="RNA-DIRECTED DNA POLYMERASE"/>
    <property type="match status" value="1"/>
</dbReference>